<dbReference type="EMBL" id="DS114165">
    <property type="protein sequence ID" value="EAX89803.1"/>
    <property type="molecule type" value="Genomic_DNA"/>
</dbReference>
<dbReference type="InterPro" id="IPR008271">
    <property type="entry name" value="Ser/Thr_kinase_AS"/>
</dbReference>
<dbReference type="RefSeq" id="XP_001302733.1">
    <property type="nucleotide sequence ID" value="XM_001302732.1"/>
</dbReference>
<dbReference type="SMART" id="SM00220">
    <property type="entry name" value="S_TKc"/>
    <property type="match status" value="1"/>
</dbReference>
<evidence type="ECO:0000256" key="1">
    <source>
        <dbReference type="ARBA" id="ARBA00022741"/>
    </source>
</evidence>
<dbReference type="Pfam" id="PF00069">
    <property type="entry name" value="Pkinase"/>
    <property type="match status" value="1"/>
</dbReference>
<proteinExistence type="inferred from homology"/>
<dbReference type="InParanoid" id="A2FZ69"/>
<dbReference type="OrthoDB" id="346907at2759"/>
<sequence>MELCDAEFFLENGFDYVSTIGRGTYGLIYQVYDHQYSQNFALKRVLETDFNENEVKCMIEIRSNNIVPLYKYYRFKQFVYLLMEYCPLNIERSIVHSSKINLDKQYDIALGISEAVYSCHKYCIAHGDIKPSNFLLDKYGRIKICDFGLSKKTSPEQNCTTYNGTLLYAAPEVISCQPYDAFAADIWAMGVTIFYVFTGKHPFPDNDRQTMIHLIMNSIYDDSHISDVFIKQIIQRCLQVDPSLRPSAEVVAKTIRSQIKNSSRKKFIRQAASAKTSASLVLNSKLKRMASSKRISSM</sequence>
<accession>A2FZ69</accession>
<dbReference type="InterPro" id="IPR017441">
    <property type="entry name" value="Protein_kinase_ATP_BS"/>
</dbReference>
<evidence type="ECO:0000256" key="3">
    <source>
        <dbReference type="PROSITE-ProRule" id="PRU10141"/>
    </source>
</evidence>
<dbReference type="VEuPathDB" id="TrichDB:TVAG_156830"/>
<organism evidence="6 7">
    <name type="scientific">Trichomonas vaginalis (strain ATCC PRA-98 / G3)</name>
    <dbReference type="NCBI Taxonomy" id="412133"/>
    <lineage>
        <taxon>Eukaryota</taxon>
        <taxon>Metamonada</taxon>
        <taxon>Parabasalia</taxon>
        <taxon>Trichomonadida</taxon>
        <taxon>Trichomonadidae</taxon>
        <taxon>Trichomonas</taxon>
    </lineage>
</organism>
<keyword evidence="2 3" id="KW-0067">ATP-binding</keyword>
<dbReference type="GO" id="GO:0005524">
    <property type="term" value="F:ATP binding"/>
    <property type="evidence" value="ECO:0007669"/>
    <property type="project" value="UniProtKB-UniRule"/>
</dbReference>
<evidence type="ECO:0000313" key="6">
    <source>
        <dbReference type="EMBL" id="EAX89803.1"/>
    </source>
</evidence>
<dbReference type="InterPro" id="IPR011009">
    <property type="entry name" value="Kinase-like_dom_sf"/>
</dbReference>
<reference evidence="6" key="1">
    <citation type="submission" date="2006-10" db="EMBL/GenBank/DDBJ databases">
        <authorList>
            <person name="Amadeo P."/>
            <person name="Zhao Q."/>
            <person name="Wortman J."/>
            <person name="Fraser-Liggett C."/>
            <person name="Carlton J."/>
        </authorList>
    </citation>
    <scope>NUCLEOTIDE SEQUENCE</scope>
    <source>
        <strain evidence="6">G3</strain>
    </source>
</reference>
<name>A2FZ69_TRIV3</name>
<keyword evidence="7" id="KW-1185">Reference proteome</keyword>
<keyword evidence="4" id="KW-0723">Serine/threonine-protein kinase</keyword>
<keyword evidence="6" id="KW-0418">Kinase</keyword>
<keyword evidence="1 3" id="KW-0547">Nucleotide-binding</keyword>
<dbReference type="PROSITE" id="PS00108">
    <property type="entry name" value="PROTEIN_KINASE_ST"/>
    <property type="match status" value="1"/>
</dbReference>
<gene>
    <name evidence="6" type="ORF">TVAG_156830</name>
</gene>
<comment type="similarity">
    <text evidence="4">Belongs to the protein kinase superfamily.</text>
</comment>
<dbReference type="VEuPathDB" id="TrichDB:TVAGG3_0454400"/>
<dbReference type="eggNOG" id="KOG4717">
    <property type="taxonomic scope" value="Eukaryota"/>
</dbReference>
<reference evidence="6" key="2">
    <citation type="journal article" date="2007" name="Science">
        <title>Draft genome sequence of the sexually transmitted pathogen Trichomonas vaginalis.</title>
        <authorList>
            <person name="Carlton J.M."/>
            <person name="Hirt R.P."/>
            <person name="Silva J.C."/>
            <person name="Delcher A.L."/>
            <person name="Schatz M."/>
            <person name="Zhao Q."/>
            <person name="Wortman J.R."/>
            <person name="Bidwell S.L."/>
            <person name="Alsmark U.C.M."/>
            <person name="Besteiro S."/>
            <person name="Sicheritz-Ponten T."/>
            <person name="Noel C.J."/>
            <person name="Dacks J.B."/>
            <person name="Foster P.G."/>
            <person name="Simillion C."/>
            <person name="Van de Peer Y."/>
            <person name="Miranda-Saavedra D."/>
            <person name="Barton G.J."/>
            <person name="Westrop G.D."/>
            <person name="Mueller S."/>
            <person name="Dessi D."/>
            <person name="Fiori P.L."/>
            <person name="Ren Q."/>
            <person name="Paulsen I."/>
            <person name="Zhang H."/>
            <person name="Bastida-Corcuera F.D."/>
            <person name="Simoes-Barbosa A."/>
            <person name="Brown M.T."/>
            <person name="Hayes R.D."/>
            <person name="Mukherjee M."/>
            <person name="Okumura C.Y."/>
            <person name="Schneider R."/>
            <person name="Smith A.J."/>
            <person name="Vanacova S."/>
            <person name="Villalvazo M."/>
            <person name="Haas B.J."/>
            <person name="Pertea M."/>
            <person name="Feldblyum T.V."/>
            <person name="Utterback T.R."/>
            <person name="Shu C.L."/>
            <person name="Osoegawa K."/>
            <person name="de Jong P.J."/>
            <person name="Hrdy I."/>
            <person name="Horvathova L."/>
            <person name="Zubacova Z."/>
            <person name="Dolezal P."/>
            <person name="Malik S.B."/>
            <person name="Logsdon J.M. Jr."/>
            <person name="Henze K."/>
            <person name="Gupta A."/>
            <person name="Wang C.C."/>
            <person name="Dunne R.L."/>
            <person name="Upcroft J.A."/>
            <person name="Upcroft P."/>
            <person name="White O."/>
            <person name="Salzberg S.L."/>
            <person name="Tang P."/>
            <person name="Chiu C.-H."/>
            <person name="Lee Y.-S."/>
            <person name="Embley T.M."/>
            <person name="Coombs G.H."/>
            <person name="Mottram J.C."/>
            <person name="Tachezy J."/>
            <person name="Fraser-Liggett C.M."/>
            <person name="Johnson P.J."/>
        </authorList>
    </citation>
    <scope>NUCLEOTIDE SEQUENCE [LARGE SCALE GENOMIC DNA]</scope>
    <source>
        <strain evidence="6">G3</strain>
    </source>
</reference>
<dbReference type="PROSITE" id="PS50011">
    <property type="entry name" value="PROTEIN_KINASE_DOM"/>
    <property type="match status" value="1"/>
</dbReference>
<dbReference type="Proteomes" id="UP000001542">
    <property type="component" value="Unassembled WGS sequence"/>
</dbReference>
<dbReference type="PANTHER" id="PTHR24362">
    <property type="entry name" value="SERINE/THREONINE-PROTEIN KINASE NEK"/>
    <property type="match status" value="1"/>
</dbReference>
<feature type="binding site" evidence="3">
    <location>
        <position position="43"/>
    </location>
    <ligand>
        <name>ATP</name>
        <dbReference type="ChEBI" id="CHEBI:30616"/>
    </ligand>
</feature>
<dbReference type="PROSITE" id="PS00107">
    <property type="entry name" value="PROTEIN_KINASE_ATP"/>
    <property type="match status" value="1"/>
</dbReference>
<dbReference type="AlphaFoldDB" id="A2FZ69"/>
<dbReference type="SUPFAM" id="SSF56112">
    <property type="entry name" value="Protein kinase-like (PK-like)"/>
    <property type="match status" value="1"/>
</dbReference>
<protein>
    <submittedName>
        <fullName evidence="6">STE family protein kinase</fullName>
    </submittedName>
</protein>
<feature type="domain" description="Protein kinase" evidence="5">
    <location>
        <begin position="14"/>
        <end position="268"/>
    </location>
</feature>
<keyword evidence="6" id="KW-0808">Transferase</keyword>
<dbReference type="InterPro" id="IPR000719">
    <property type="entry name" value="Prot_kinase_dom"/>
</dbReference>
<dbReference type="Gene3D" id="1.10.510.10">
    <property type="entry name" value="Transferase(Phosphotransferase) domain 1"/>
    <property type="match status" value="1"/>
</dbReference>
<dbReference type="SMR" id="A2FZ69"/>
<dbReference type="PANTHER" id="PTHR24362:SF309">
    <property type="entry name" value="PROTEIN KINASE DOMAIN-CONTAINING PROTEIN"/>
    <property type="match status" value="1"/>
</dbReference>
<evidence type="ECO:0000256" key="4">
    <source>
        <dbReference type="RuleBase" id="RU000304"/>
    </source>
</evidence>
<dbReference type="KEGG" id="tva:4747478"/>
<evidence type="ECO:0000256" key="2">
    <source>
        <dbReference type="ARBA" id="ARBA00022840"/>
    </source>
</evidence>
<evidence type="ECO:0000313" key="7">
    <source>
        <dbReference type="Proteomes" id="UP000001542"/>
    </source>
</evidence>
<evidence type="ECO:0000259" key="5">
    <source>
        <dbReference type="PROSITE" id="PS50011"/>
    </source>
</evidence>
<dbReference type="GO" id="GO:0004674">
    <property type="term" value="F:protein serine/threonine kinase activity"/>
    <property type="evidence" value="ECO:0007669"/>
    <property type="project" value="UniProtKB-KW"/>
</dbReference>